<dbReference type="SUPFAM" id="SSF57038">
    <property type="entry name" value="Cyclotides"/>
    <property type="match status" value="1"/>
</dbReference>
<keyword evidence="1" id="KW-0611">Plant defense</keyword>
<evidence type="ECO:0000256" key="2">
    <source>
        <dbReference type="ARBA" id="ARBA00023157"/>
    </source>
</evidence>
<evidence type="ECO:0000313" key="4">
    <source>
        <dbReference type="EMBL" id="ACG69849.1"/>
    </source>
</evidence>
<keyword evidence="2" id="KW-1015">Disulfide bond</keyword>
<dbReference type="InterPro" id="IPR036146">
    <property type="entry name" value="Cyclotide_sf"/>
</dbReference>
<evidence type="ECO:0000256" key="1">
    <source>
        <dbReference type="ARBA" id="ARBA00022821"/>
    </source>
</evidence>
<sequence>MDAKKMFLALVLIATFAVIPSFATFEKDIISPETIQAVLEKTAPHLKDAMNAIIKSKTVISNPVIEEALLKNSNGLKGAGCIETCYTFPCISEMINCSCKNSRCQKNSLDI</sequence>
<proteinExistence type="evidence at transcript level"/>
<dbReference type="EMBL" id="EU910540">
    <property type="protein sequence ID" value="ACG69849.1"/>
    <property type="molecule type" value="mRNA"/>
</dbReference>
<organism evidence="4">
    <name type="scientific">Viola baoshanensis</name>
    <dbReference type="NCBI Taxonomy" id="349688"/>
    <lineage>
        <taxon>Eukaryota</taxon>
        <taxon>Viridiplantae</taxon>
        <taxon>Streptophyta</taxon>
        <taxon>Embryophyta</taxon>
        <taxon>Tracheophyta</taxon>
        <taxon>Spermatophyta</taxon>
        <taxon>Magnoliopsida</taxon>
        <taxon>eudicotyledons</taxon>
        <taxon>Gunneridae</taxon>
        <taxon>Pentapetalae</taxon>
        <taxon>rosids</taxon>
        <taxon>fabids</taxon>
        <taxon>Malpighiales</taxon>
        <taxon>Violaceae</taxon>
        <taxon>Viola</taxon>
        <taxon>Viola subgen. Viola</taxon>
        <taxon>Viola sect. Plagiostigma</taxon>
        <taxon>Viola subsect. Patellares</taxon>
    </lineage>
</organism>
<dbReference type="GO" id="GO:0006952">
    <property type="term" value="P:defense response"/>
    <property type="evidence" value="ECO:0007669"/>
    <property type="project" value="UniProtKB-KW"/>
</dbReference>
<dbReference type="InterPro" id="IPR005535">
    <property type="entry name" value="Cyclotide"/>
</dbReference>
<accession>B5B3Y5</accession>
<protein>
    <submittedName>
        <fullName evidence="4">Cyclotide 3a</fullName>
    </submittedName>
</protein>
<feature type="signal peptide" evidence="3">
    <location>
        <begin position="1"/>
        <end position="23"/>
    </location>
</feature>
<name>B5B3Y5_9ROSI</name>
<dbReference type="AlphaFoldDB" id="B5B3Y5"/>
<reference evidence="4" key="1">
    <citation type="submission" date="2008-07" db="EMBL/GenBank/DDBJ databases">
        <title>Identification of two suites of cyclotide precursor genes from metallophyte Viola baoshanensis: cDNA sequence variation, alternative RNA splicing and potential cyclotide diversity.</title>
        <authorList>
            <person name="Zhang J."/>
            <person name="Liao B."/>
            <person name="Shu W."/>
        </authorList>
    </citation>
    <scope>NUCLEOTIDE SEQUENCE</scope>
</reference>
<evidence type="ECO:0000256" key="3">
    <source>
        <dbReference type="SAM" id="SignalP"/>
    </source>
</evidence>
<dbReference type="Pfam" id="PF03784">
    <property type="entry name" value="Cyclotide"/>
    <property type="match status" value="1"/>
</dbReference>
<feature type="chain" id="PRO_5002830103" evidence="3">
    <location>
        <begin position="24"/>
        <end position="111"/>
    </location>
</feature>
<keyword evidence="3" id="KW-0732">Signal</keyword>